<organism evidence="2 4">
    <name type="scientific">Prunus armeniaca</name>
    <name type="common">Apricot</name>
    <name type="synonym">Armeniaca vulgaris</name>
    <dbReference type="NCBI Taxonomy" id="36596"/>
    <lineage>
        <taxon>Eukaryota</taxon>
        <taxon>Viridiplantae</taxon>
        <taxon>Streptophyta</taxon>
        <taxon>Embryophyta</taxon>
        <taxon>Tracheophyta</taxon>
        <taxon>Spermatophyta</taxon>
        <taxon>Magnoliopsida</taxon>
        <taxon>eudicotyledons</taxon>
        <taxon>Gunneridae</taxon>
        <taxon>Pentapetalae</taxon>
        <taxon>rosids</taxon>
        <taxon>fabids</taxon>
        <taxon>Rosales</taxon>
        <taxon>Rosaceae</taxon>
        <taxon>Amygdaloideae</taxon>
        <taxon>Amygdaleae</taxon>
        <taxon>Prunus</taxon>
    </lineage>
</organism>
<reference evidence="2 4" key="2">
    <citation type="submission" date="2020-05" db="EMBL/GenBank/DDBJ databases">
        <authorList>
            <person name="Campoy J."/>
            <person name="Schneeberger K."/>
            <person name="Spophaly S."/>
        </authorList>
    </citation>
    <scope>NUCLEOTIDE SEQUENCE [LARGE SCALE GENOMIC DNA]</scope>
    <source>
        <strain evidence="2">PruArmRojPasFocal</strain>
    </source>
</reference>
<evidence type="ECO:0000313" key="5">
    <source>
        <dbReference type="Proteomes" id="UP000507245"/>
    </source>
</evidence>
<dbReference type="EMBL" id="CAEKKB010000008">
    <property type="protein sequence ID" value="CAB4319749.1"/>
    <property type="molecule type" value="Genomic_DNA"/>
</dbReference>
<dbReference type="Proteomes" id="UP000507245">
    <property type="component" value="Unassembled WGS sequence"/>
</dbReference>
<evidence type="ECO:0000313" key="4">
    <source>
        <dbReference type="Proteomes" id="UP000507222"/>
    </source>
</evidence>
<keyword evidence="5" id="KW-1185">Reference proteome</keyword>
<name>A0A6J5VND1_PRUAR</name>
<protein>
    <submittedName>
        <fullName evidence="2">Uncharacterized protein</fullName>
    </submittedName>
</protein>
<evidence type="ECO:0000313" key="2">
    <source>
        <dbReference type="EMBL" id="CAB4289354.1"/>
    </source>
</evidence>
<dbReference type="EMBL" id="CAEKDK010000008">
    <property type="protein sequence ID" value="CAB4289354.1"/>
    <property type="molecule type" value="Genomic_DNA"/>
</dbReference>
<accession>A0A6J5VND1</accession>
<proteinExistence type="predicted"/>
<evidence type="ECO:0000313" key="3">
    <source>
        <dbReference type="EMBL" id="CAB4319749.1"/>
    </source>
</evidence>
<evidence type="ECO:0000256" key="1">
    <source>
        <dbReference type="SAM" id="MobiDB-lite"/>
    </source>
</evidence>
<gene>
    <name evidence="2" type="ORF">CURHAP_LOCUS47951</name>
    <name evidence="3" type="ORF">ORAREDHAP_LOCUS47345</name>
</gene>
<dbReference type="Proteomes" id="UP000507222">
    <property type="component" value="Unassembled WGS sequence"/>
</dbReference>
<feature type="compositionally biased region" description="Low complexity" evidence="1">
    <location>
        <begin position="93"/>
        <end position="103"/>
    </location>
</feature>
<feature type="compositionally biased region" description="Basic and acidic residues" evidence="1">
    <location>
        <begin position="72"/>
        <end position="84"/>
    </location>
</feature>
<dbReference type="AlphaFoldDB" id="A0A6J5VND1"/>
<reference evidence="5" key="1">
    <citation type="journal article" date="2020" name="Genome Biol.">
        <title>Gamete binning: chromosome-level and haplotype-resolved genome assembly enabled by high-throughput single-cell sequencing of gamete genomes.</title>
        <authorList>
            <person name="Campoy J.A."/>
            <person name="Sun H."/>
            <person name="Goel M."/>
            <person name="Jiao W.-B."/>
            <person name="Folz-Donahue K."/>
            <person name="Wang N."/>
            <person name="Rubio M."/>
            <person name="Liu C."/>
            <person name="Kukat C."/>
            <person name="Ruiz D."/>
            <person name="Huettel B."/>
            <person name="Schneeberger K."/>
        </authorList>
    </citation>
    <scope>NUCLEOTIDE SEQUENCE [LARGE SCALE GENOMIC DNA]</scope>
    <source>
        <strain evidence="5">cv. Rojo Pasion</strain>
    </source>
</reference>
<sequence>MNVLIADLEFVYKGSKGKLLFFITVSTNIFNQSFQVNKVIKHFFSKFEATLLVSFFLWLDLIGKKTKKKNTVKEAVSKTSKDANDAGDEVVQKKQQQQQQINIKAKKKKKKNSVSTTDHDHITLYTSNVNNSNAGIEGNGAKEMMKTSKYSAGHGKVEEEKKKKKKKKHEGDFVCVMEACGRYLASHVLDWRWLTNERIVKVDKMRVKLSDVVCA</sequence>
<feature type="region of interest" description="Disordered" evidence="1">
    <location>
        <begin position="72"/>
        <end position="117"/>
    </location>
</feature>